<dbReference type="Proteomes" id="UP001642487">
    <property type="component" value="Chromosome 7"/>
</dbReference>
<proteinExistence type="inferred from homology"/>
<comment type="similarity">
    <text evidence="1">Belongs to the SNAPIN family.</text>
</comment>
<keyword evidence="2" id="KW-0175">Coiled coil</keyword>
<organism evidence="5 6">
    <name type="scientific">Citrullus colocynthis</name>
    <name type="common">colocynth</name>
    <dbReference type="NCBI Taxonomy" id="252529"/>
    <lineage>
        <taxon>Eukaryota</taxon>
        <taxon>Viridiplantae</taxon>
        <taxon>Streptophyta</taxon>
        <taxon>Embryophyta</taxon>
        <taxon>Tracheophyta</taxon>
        <taxon>Spermatophyta</taxon>
        <taxon>Magnoliopsida</taxon>
        <taxon>eudicotyledons</taxon>
        <taxon>Gunneridae</taxon>
        <taxon>Pentapetalae</taxon>
        <taxon>rosids</taxon>
        <taxon>fabids</taxon>
        <taxon>Cucurbitales</taxon>
        <taxon>Cucurbitaceae</taxon>
        <taxon>Benincaseae</taxon>
        <taxon>Citrullus</taxon>
    </lineage>
</organism>
<accession>A0ABP0Z235</accession>
<protein>
    <recommendedName>
        <fullName evidence="3">Biogenesis of lysosome-related organelles complex 1 subunit 7</fullName>
    </recommendedName>
</protein>
<feature type="region of interest" description="Disordered" evidence="4">
    <location>
        <begin position="78"/>
        <end position="120"/>
    </location>
</feature>
<gene>
    <name evidence="5" type="ORF">CITCOLO1_LOCUS17631</name>
</gene>
<evidence type="ECO:0000256" key="3">
    <source>
        <dbReference type="ARBA" id="ARBA00033330"/>
    </source>
</evidence>
<dbReference type="EMBL" id="OZ021741">
    <property type="protein sequence ID" value="CAK9325371.1"/>
    <property type="molecule type" value="Genomic_DNA"/>
</dbReference>
<dbReference type="PANTHER" id="PTHR31305">
    <property type="entry name" value="SNARE-ASSOCIATED PROTEIN SNAPIN"/>
    <property type="match status" value="1"/>
</dbReference>
<evidence type="ECO:0000256" key="4">
    <source>
        <dbReference type="SAM" id="MobiDB-lite"/>
    </source>
</evidence>
<evidence type="ECO:0000313" key="5">
    <source>
        <dbReference type="EMBL" id="CAK9325371.1"/>
    </source>
</evidence>
<sequence length="230" mass="24800">MKLIMGILLVQSQQGKLKRWVAGLFASLAGSRESVGVGFSVPCDSPDAATRDSPGGVRSPGAAELWSSLERENLAEMHSPEKLDGDYSATADSNVSAELETSISPNGDLQEGNDGENKNIGNSNALANGLSSMLINIIRDFDSKADDTLKSQSQLSSSLDRLTTELDQLLEDAPFPFIMQHASRISNVRKRVLSLNSILRTIQRRVDNIDRAISMGNLPDTRSSQNSSHG</sequence>
<keyword evidence="6" id="KW-1185">Reference proteome</keyword>
<dbReference type="InterPro" id="IPR017246">
    <property type="entry name" value="Snapin"/>
</dbReference>
<reference evidence="5 6" key="1">
    <citation type="submission" date="2024-03" db="EMBL/GenBank/DDBJ databases">
        <authorList>
            <person name="Gkanogiannis A."/>
            <person name="Becerra Lopez-Lavalle L."/>
        </authorList>
    </citation>
    <scope>NUCLEOTIDE SEQUENCE [LARGE SCALE GENOMIC DNA]</scope>
</reference>
<dbReference type="InterPro" id="IPR028119">
    <property type="entry name" value="Snapin/Pallidin/Snn1"/>
</dbReference>
<evidence type="ECO:0000256" key="2">
    <source>
        <dbReference type="ARBA" id="ARBA00023054"/>
    </source>
</evidence>
<name>A0ABP0Z235_9ROSI</name>
<dbReference type="PANTHER" id="PTHR31305:SF2">
    <property type="entry name" value="SNARE-ASSOCIATED PROTEIN SNAPIN"/>
    <property type="match status" value="1"/>
</dbReference>
<evidence type="ECO:0000313" key="6">
    <source>
        <dbReference type="Proteomes" id="UP001642487"/>
    </source>
</evidence>
<evidence type="ECO:0000256" key="1">
    <source>
        <dbReference type="ARBA" id="ARBA00006111"/>
    </source>
</evidence>
<dbReference type="Pfam" id="PF14712">
    <property type="entry name" value="Snapin_Pallidin"/>
    <property type="match status" value="1"/>
</dbReference>
<feature type="compositionally biased region" description="Polar residues" evidence="4">
    <location>
        <begin position="90"/>
        <end position="107"/>
    </location>
</feature>